<sequence length="75" mass="8217">MEPSRATTRRHLSTSPFKPKVPEPIKTFEVGDRVSHDKEGLGRISSVEGTYAVVVDLGGGKLLRVMSPFAKLHTL</sequence>
<keyword evidence="3" id="KW-1185">Reference proteome</keyword>
<accession>A0A4R0K2D0</accession>
<name>A0A4R0K2D0_9ACTN</name>
<comment type="caution">
    <text evidence="2">The sequence shown here is derived from an EMBL/GenBank/DDBJ whole genome shotgun (WGS) entry which is preliminary data.</text>
</comment>
<evidence type="ECO:0000313" key="3">
    <source>
        <dbReference type="Proteomes" id="UP000293342"/>
    </source>
</evidence>
<dbReference type="AlphaFoldDB" id="A0A4R0K2D0"/>
<evidence type="ECO:0000256" key="1">
    <source>
        <dbReference type="SAM" id="MobiDB-lite"/>
    </source>
</evidence>
<dbReference type="Proteomes" id="UP000293342">
    <property type="component" value="Unassembled WGS sequence"/>
</dbReference>
<organism evidence="2 3">
    <name type="scientific">Kribbella capetownensis</name>
    <dbReference type="NCBI Taxonomy" id="1572659"/>
    <lineage>
        <taxon>Bacteria</taxon>
        <taxon>Bacillati</taxon>
        <taxon>Actinomycetota</taxon>
        <taxon>Actinomycetes</taxon>
        <taxon>Propionibacteriales</taxon>
        <taxon>Kribbellaceae</taxon>
        <taxon>Kribbella</taxon>
    </lineage>
</organism>
<proteinExistence type="predicted"/>
<reference evidence="2 3" key="1">
    <citation type="submission" date="2019-02" db="EMBL/GenBank/DDBJ databases">
        <title>Kribbella capetownensis sp. nov. and Kribbella speibonae sp. nov., isolated from soil.</title>
        <authorList>
            <person name="Curtis S.M."/>
            <person name="Norton I."/>
            <person name="Everest G.J."/>
            <person name="Meyers P.R."/>
        </authorList>
    </citation>
    <scope>NUCLEOTIDE SEQUENCE [LARGE SCALE GENOMIC DNA]</scope>
    <source>
        <strain evidence="2 3">YM53</strain>
    </source>
</reference>
<protein>
    <submittedName>
        <fullName evidence="2">Uncharacterized protein</fullName>
    </submittedName>
</protein>
<evidence type="ECO:0000313" key="2">
    <source>
        <dbReference type="EMBL" id="TCC48995.1"/>
    </source>
</evidence>
<dbReference type="RefSeq" id="WP_131515232.1">
    <property type="nucleotide sequence ID" value="NZ_SJKD01000004.1"/>
</dbReference>
<gene>
    <name evidence="2" type="ORF">E0H75_20795</name>
</gene>
<dbReference type="EMBL" id="SJKD01000004">
    <property type="protein sequence ID" value="TCC48995.1"/>
    <property type="molecule type" value="Genomic_DNA"/>
</dbReference>
<feature type="region of interest" description="Disordered" evidence="1">
    <location>
        <begin position="1"/>
        <end position="23"/>
    </location>
</feature>
<dbReference type="OrthoDB" id="4868979at2"/>